<evidence type="ECO:0008006" key="3">
    <source>
        <dbReference type="Google" id="ProtNLM"/>
    </source>
</evidence>
<dbReference type="AlphaFoldDB" id="A0A6C0GNJ8"/>
<evidence type="ECO:0000313" key="2">
    <source>
        <dbReference type="Proteomes" id="UP000480178"/>
    </source>
</evidence>
<name>A0A6C0GNJ8_9BACT</name>
<dbReference type="Proteomes" id="UP000480178">
    <property type="component" value="Chromosome"/>
</dbReference>
<organism evidence="1 2">
    <name type="scientific">Rhodocytophaga rosea</name>
    <dbReference type="NCBI Taxonomy" id="2704465"/>
    <lineage>
        <taxon>Bacteria</taxon>
        <taxon>Pseudomonadati</taxon>
        <taxon>Bacteroidota</taxon>
        <taxon>Cytophagia</taxon>
        <taxon>Cytophagales</taxon>
        <taxon>Rhodocytophagaceae</taxon>
        <taxon>Rhodocytophaga</taxon>
    </lineage>
</organism>
<dbReference type="EMBL" id="CP048222">
    <property type="protein sequence ID" value="QHT69621.1"/>
    <property type="molecule type" value="Genomic_DNA"/>
</dbReference>
<gene>
    <name evidence="1" type="ORF">GXP67_24715</name>
</gene>
<dbReference type="KEGG" id="rhoz:GXP67_24715"/>
<reference evidence="1 2" key="1">
    <citation type="submission" date="2020-01" db="EMBL/GenBank/DDBJ databases">
        <authorList>
            <person name="Kim M.K."/>
        </authorList>
    </citation>
    <scope>NUCLEOTIDE SEQUENCE [LARGE SCALE GENOMIC DNA]</scope>
    <source>
        <strain evidence="1 2">172606-1</strain>
    </source>
</reference>
<protein>
    <recommendedName>
        <fullName evidence="3">KTSC domain-containing protein</fullName>
    </recommendedName>
</protein>
<dbReference type="RefSeq" id="WP_162445608.1">
    <property type="nucleotide sequence ID" value="NZ_CP048222.1"/>
</dbReference>
<keyword evidence="2" id="KW-1185">Reference proteome</keyword>
<accession>A0A6C0GNJ8</accession>
<sequence>MRSYSNHEKYSGIYAYEIGPDHIKVLFRDGALYKYTYASAGRSNIEAMKQLAISGAGLNRYINTHVKRNYVKL</sequence>
<proteinExistence type="predicted"/>
<evidence type="ECO:0000313" key="1">
    <source>
        <dbReference type="EMBL" id="QHT69621.1"/>
    </source>
</evidence>